<dbReference type="AlphaFoldDB" id="A0A1S1YYP9"/>
<dbReference type="OrthoDB" id="9805625at2"/>
<dbReference type="GO" id="GO:0016757">
    <property type="term" value="F:glycosyltransferase activity"/>
    <property type="evidence" value="ECO:0007669"/>
    <property type="project" value="UniProtKB-KW"/>
</dbReference>
<dbReference type="EMBL" id="JRYR02000001">
    <property type="protein sequence ID" value="OHX66128.1"/>
    <property type="molecule type" value="Genomic_DNA"/>
</dbReference>
<keyword evidence="2" id="KW-0328">Glycosyltransferase</keyword>
<dbReference type="PANTHER" id="PTHR43630">
    <property type="entry name" value="POLY-BETA-1,6-N-ACETYL-D-GLUCOSAMINE SYNTHASE"/>
    <property type="match status" value="1"/>
</dbReference>
<proteinExistence type="inferred from homology"/>
<feature type="transmembrane region" description="Helical" evidence="4">
    <location>
        <begin position="245"/>
        <end position="266"/>
    </location>
</feature>
<feature type="transmembrane region" description="Helical" evidence="4">
    <location>
        <begin position="304"/>
        <end position="326"/>
    </location>
</feature>
<protein>
    <recommendedName>
        <fullName evidence="5">Glycosyltransferase 2-like domain-containing protein</fullName>
    </recommendedName>
</protein>
<dbReference type="SUPFAM" id="SSF53448">
    <property type="entry name" value="Nucleotide-diphospho-sugar transferases"/>
    <property type="match status" value="1"/>
</dbReference>
<keyword evidence="3" id="KW-0808">Transferase</keyword>
<dbReference type="InterPro" id="IPR029044">
    <property type="entry name" value="Nucleotide-diphossugar_trans"/>
</dbReference>
<feature type="transmembrane region" description="Helical" evidence="4">
    <location>
        <begin position="272"/>
        <end position="292"/>
    </location>
</feature>
<feature type="domain" description="Glycosyltransferase 2-like" evidence="5">
    <location>
        <begin position="11"/>
        <end position="135"/>
    </location>
</feature>
<dbReference type="RefSeq" id="WP_071397105.1">
    <property type="nucleotide sequence ID" value="NZ_JRYR02000001.1"/>
</dbReference>
<dbReference type="Proteomes" id="UP000179797">
    <property type="component" value="Unassembled WGS sequence"/>
</dbReference>
<evidence type="ECO:0000313" key="6">
    <source>
        <dbReference type="EMBL" id="OHX66128.1"/>
    </source>
</evidence>
<keyword evidence="4" id="KW-1133">Transmembrane helix</keyword>
<sequence>MINSCDLPKVSIVISLRNEAPNVSSLIQSLLHQTYQQFDIILIDDHSEDATYSLLKKNLTDKIQLYQLPEHLKGKKQAIRFGIERTDAKLIITTDADCLHQKDWVSTFVGIYIRTKSKMISGPVRFSYQNSLFQKIMNAEFGSLILTGAASIGLKKPNMCNGANLCFEKNAFLEQNDYALHAHIPTGDDEFFLHQLAKENPEEIVFAKEKAAIVTTSPPADVHQFIQQRVRWGSKWRYYQNKSPLIGSIFIFLFHLCFFITFFSIFFGSGNYTFFIATIIVKAIIETIYNQLILRWQGDKRNIYLLPFISLCYPFYAVFIGILSTVGNYQWKNRFINGK</sequence>
<evidence type="ECO:0000256" key="3">
    <source>
        <dbReference type="ARBA" id="ARBA00022679"/>
    </source>
</evidence>
<evidence type="ECO:0000259" key="5">
    <source>
        <dbReference type="Pfam" id="PF00535"/>
    </source>
</evidence>
<name>A0A1S1YYP9_FLAPC</name>
<gene>
    <name evidence="6" type="ORF">NH26_07080</name>
</gene>
<comment type="similarity">
    <text evidence="1">Belongs to the glycosyltransferase 2 family.</text>
</comment>
<evidence type="ECO:0000256" key="2">
    <source>
        <dbReference type="ARBA" id="ARBA00022676"/>
    </source>
</evidence>
<keyword evidence="7" id="KW-1185">Reference proteome</keyword>
<evidence type="ECO:0000313" key="7">
    <source>
        <dbReference type="Proteomes" id="UP000179797"/>
    </source>
</evidence>
<organism evidence="6 7">
    <name type="scientific">Flammeovirga pacifica</name>
    <dbReference type="NCBI Taxonomy" id="915059"/>
    <lineage>
        <taxon>Bacteria</taxon>
        <taxon>Pseudomonadati</taxon>
        <taxon>Bacteroidota</taxon>
        <taxon>Cytophagia</taxon>
        <taxon>Cytophagales</taxon>
        <taxon>Flammeovirgaceae</taxon>
        <taxon>Flammeovirga</taxon>
    </lineage>
</organism>
<dbReference type="InterPro" id="IPR001173">
    <property type="entry name" value="Glyco_trans_2-like"/>
</dbReference>
<dbReference type="Gene3D" id="3.90.550.10">
    <property type="entry name" value="Spore Coat Polysaccharide Biosynthesis Protein SpsA, Chain A"/>
    <property type="match status" value="1"/>
</dbReference>
<dbReference type="STRING" id="915059.NH26_07080"/>
<evidence type="ECO:0000256" key="4">
    <source>
        <dbReference type="SAM" id="Phobius"/>
    </source>
</evidence>
<keyword evidence="4" id="KW-0472">Membrane</keyword>
<keyword evidence="4" id="KW-0812">Transmembrane</keyword>
<evidence type="ECO:0000256" key="1">
    <source>
        <dbReference type="ARBA" id="ARBA00006739"/>
    </source>
</evidence>
<accession>A0A1S1YYP9</accession>
<reference evidence="6 7" key="1">
    <citation type="journal article" date="2012" name="Int. J. Syst. Evol. Microbiol.">
        <title>Flammeovirga pacifica sp. nov., isolated from deep-sea sediment.</title>
        <authorList>
            <person name="Xu H."/>
            <person name="Fu Y."/>
            <person name="Yang N."/>
            <person name="Ding Z."/>
            <person name="Lai Q."/>
            <person name="Zeng R."/>
        </authorList>
    </citation>
    <scope>NUCLEOTIDE SEQUENCE [LARGE SCALE GENOMIC DNA]</scope>
    <source>
        <strain evidence="7">DSM 24597 / LMG 26175 / WPAGA1</strain>
    </source>
</reference>
<comment type="caution">
    <text evidence="6">The sequence shown here is derived from an EMBL/GenBank/DDBJ whole genome shotgun (WGS) entry which is preliminary data.</text>
</comment>
<dbReference type="Pfam" id="PF00535">
    <property type="entry name" value="Glycos_transf_2"/>
    <property type="match status" value="1"/>
</dbReference>
<dbReference type="PANTHER" id="PTHR43630:SF1">
    <property type="entry name" value="POLY-BETA-1,6-N-ACETYL-D-GLUCOSAMINE SYNTHASE"/>
    <property type="match status" value="1"/>
</dbReference>